<organism evidence="2 3">
    <name type="scientific">Streptomyces olivochromogenes</name>
    <dbReference type="NCBI Taxonomy" id="1963"/>
    <lineage>
        <taxon>Bacteria</taxon>
        <taxon>Bacillati</taxon>
        <taxon>Actinomycetota</taxon>
        <taxon>Actinomycetes</taxon>
        <taxon>Kitasatosporales</taxon>
        <taxon>Streptomycetaceae</taxon>
        <taxon>Streptomyces</taxon>
    </lineage>
</organism>
<evidence type="ECO:0008006" key="4">
    <source>
        <dbReference type="Google" id="ProtNLM"/>
    </source>
</evidence>
<comment type="caution">
    <text evidence="2">The sequence shown here is derived from an EMBL/GenBank/DDBJ whole genome shotgun (WGS) entry which is preliminary data.</text>
</comment>
<dbReference type="RefSeq" id="WP_067370312.1">
    <property type="nucleotide sequence ID" value="NZ_BDQI01000002.1"/>
</dbReference>
<gene>
    <name evidence="2" type="ORF">SO3561_01749</name>
</gene>
<accession>A0A250V810</accession>
<dbReference type="Proteomes" id="UP000217446">
    <property type="component" value="Unassembled WGS sequence"/>
</dbReference>
<dbReference type="EMBL" id="BDQI01000002">
    <property type="protein sequence ID" value="GAX50252.1"/>
    <property type="molecule type" value="Genomic_DNA"/>
</dbReference>
<keyword evidence="3" id="KW-1185">Reference proteome</keyword>
<feature type="chain" id="PRO_5012264723" description="Lipoprotein" evidence="1">
    <location>
        <begin position="27"/>
        <end position="278"/>
    </location>
</feature>
<evidence type="ECO:0000313" key="2">
    <source>
        <dbReference type="EMBL" id="GAX50252.1"/>
    </source>
</evidence>
<sequence>MRKFAIGAAVSGALALSALVVPSASAATPDLTFSHVVVNNGKAIVVGTTSTVRVPITYTLTHPVDLVIDNKTGIAGIALYRGSSLSKMQNEMESDDVPSCTTTSTTATTVTDSCTEVIAIEPQDYFFGASDAGTWKVAGFYGLSTSTTDDSGNHISVNYGYDMWGGLGTTQIKRAAKLTTDATPEPVKKGKTLTVKGALTRADWETAKYSGYTGQPVALQFKAKGATAYKTVKTVTSGSKGALTTTVKASADGSYRYSFAGTTTTGTATATGDYVDVK</sequence>
<keyword evidence="1" id="KW-0732">Signal</keyword>
<evidence type="ECO:0000313" key="3">
    <source>
        <dbReference type="Proteomes" id="UP000217446"/>
    </source>
</evidence>
<protein>
    <recommendedName>
        <fullName evidence="4">Lipoprotein</fullName>
    </recommendedName>
</protein>
<dbReference type="STRING" id="1963.AQJ27_19580"/>
<feature type="signal peptide" evidence="1">
    <location>
        <begin position="1"/>
        <end position="26"/>
    </location>
</feature>
<dbReference type="AlphaFoldDB" id="A0A250V810"/>
<proteinExistence type="predicted"/>
<reference evidence="3" key="1">
    <citation type="submission" date="2017-05" db="EMBL/GenBank/DDBJ databases">
        <title>Streptomyces olivochromogenes NBRC 3561 whole genome shotgun sequence.</title>
        <authorList>
            <person name="Dohra H."/>
            <person name="Kodani S."/>
        </authorList>
    </citation>
    <scope>NUCLEOTIDE SEQUENCE [LARGE SCALE GENOMIC DNA]</scope>
    <source>
        <strain evidence="3">NBRC 3561</strain>
    </source>
</reference>
<evidence type="ECO:0000256" key="1">
    <source>
        <dbReference type="SAM" id="SignalP"/>
    </source>
</evidence>
<name>A0A250V810_STROL</name>